<organism evidence="4 5">
    <name type="scientific">Phytophthora nicotianae P1976</name>
    <dbReference type="NCBI Taxonomy" id="1317066"/>
    <lineage>
        <taxon>Eukaryota</taxon>
        <taxon>Sar</taxon>
        <taxon>Stramenopiles</taxon>
        <taxon>Oomycota</taxon>
        <taxon>Peronosporomycetes</taxon>
        <taxon>Peronosporales</taxon>
        <taxon>Peronosporaceae</taxon>
        <taxon>Phytophthora</taxon>
    </lineage>
</organism>
<feature type="domain" description="CCHC-type" evidence="3">
    <location>
        <begin position="238"/>
        <end position="252"/>
    </location>
</feature>
<name>A0A080Z9M3_PHYNI</name>
<keyword evidence="1" id="KW-0863">Zinc-finger</keyword>
<dbReference type="Pfam" id="PF00098">
    <property type="entry name" value="zf-CCHC"/>
    <property type="match status" value="2"/>
</dbReference>
<feature type="region of interest" description="Disordered" evidence="2">
    <location>
        <begin position="101"/>
        <end position="157"/>
    </location>
</feature>
<dbReference type="EMBL" id="ANJA01003501">
    <property type="protein sequence ID" value="ETO63334.1"/>
    <property type="molecule type" value="Genomic_DNA"/>
</dbReference>
<sequence length="339" mass="39270">MLSLSLLAARARLLRTPTATRCVSIAARSVSNNTTAISTQFNHLLVPKSRAFSTINSPKDEDEEVTEELSVDEDDDEKNQPINGEMSPLERLMQHSQQFQLEMEQDDDNDNEQGDDAAQGHDDEGDDPFTSEWNLLNDKQKNKSSSRSSGVFKRNTFRRRGNSDRHWKLGRRAEGHLISKDMDEIDYDAELENVWDEEQLKQRKFHQALRREQDKDHVCTNCGERGHRARNCLIPRICSNCGNLGHTARQCRYRRNPDSVDEFLLEEEEFQQKRKKSQKLRKKAAKAARNPSMPRLKELPTSDLNKRNESLRKELDAELDAYADMLEEKGRKRKEDSKQ</sequence>
<evidence type="ECO:0000256" key="1">
    <source>
        <dbReference type="PROSITE-ProRule" id="PRU00047"/>
    </source>
</evidence>
<proteinExistence type="predicted"/>
<dbReference type="SUPFAM" id="SSF57756">
    <property type="entry name" value="Retrovirus zinc finger-like domains"/>
    <property type="match status" value="1"/>
</dbReference>
<feature type="domain" description="CCHC-type" evidence="3">
    <location>
        <begin position="219"/>
        <end position="232"/>
    </location>
</feature>
<dbReference type="SMART" id="SM00343">
    <property type="entry name" value="ZnF_C2HC"/>
    <property type="match status" value="2"/>
</dbReference>
<keyword evidence="1" id="KW-0479">Metal-binding</keyword>
<feature type="compositionally biased region" description="Acidic residues" evidence="2">
    <location>
        <begin position="103"/>
        <end position="115"/>
    </location>
</feature>
<dbReference type="AlphaFoldDB" id="A0A080Z9M3"/>
<gene>
    <name evidence="4" type="ORF">F444_18923</name>
</gene>
<protein>
    <recommendedName>
        <fullName evidence="3">CCHC-type domain-containing protein</fullName>
    </recommendedName>
</protein>
<feature type="region of interest" description="Disordered" evidence="2">
    <location>
        <begin position="53"/>
        <end position="84"/>
    </location>
</feature>
<dbReference type="InterPro" id="IPR036875">
    <property type="entry name" value="Znf_CCHC_sf"/>
</dbReference>
<evidence type="ECO:0000259" key="3">
    <source>
        <dbReference type="PROSITE" id="PS50158"/>
    </source>
</evidence>
<dbReference type="PROSITE" id="PS50158">
    <property type="entry name" value="ZF_CCHC"/>
    <property type="match status" value="2"/>
</dbReference>
<dbReference type="OrthoDB" id="8026949at2759"/>
<reference evidence="4 5" key="1">
    <citation type="submission" date="2013-11" db="EMBL/GenBank/DDBJ databases">
        <title>The Genome Sequence of Phytophthora parasitica P1976.</title>
        <authorList>
            <consortium name="The Broad Institute Genomics Platform"/>
            <person name="Russ C."/>
            <person name="Tyler B."/>
            <person name="Panabieres F."/>
            <person name="Shan W."/>
            <person name="Tripathy S."/>
            <person name="Grunwald N."/>
            <person name="Machado M."/>
            <person name="Johnson C.S."/>
            <person name="Walker B."/>
            <person name="Young S."/>
            <person name="Zeng Q."/>
            <person name="Gargeya S."/>
            <person name="Fitzgerald M."/>
            <person name="Haas B."/>
            <person name="Abouelleil A."/>
            <person name="Allen A.W."/>
            <person name="Alvarado L."/>
            <person name="Arachchi H.M."/>
            <person name="Berlin A.M."/>
            <person name="Chapman S.B."/>
            <person name="Gainer-Dewar J."/>
            <person name="Goldberg J."/>
            <person name="Griggs A."/>
            <person name="Gujja S."/>
            <person name="Hansen M."/>
            <person name="Howarth C."/>
            <person name="Imamovic A."/>
            <person name="Ireland A."/>
            <person name="Larimer J."/>
            <person name="McCowan C."/>
            <person name="Murphy C."/>
            <person name="Pearson M."/>
            <person name="Poon T.W."/>
            <person name="Priest M."/>
            <person name="Roberts A."/>
            <person name="Saif S."/>
            <person name="Shea T."/>
            <person name="Sisk P."/>
            <person name="Sykes S."/>
            <person name="Wortman J."/>
            <person name="Nusbaum C."/>
            <person name="Birren B."/>
        </authorList>
    </citation>
    <scope>NUCLEOTIDE SEQUENCE [LARGE SCALE GENOMIC DNA]</scope>
    <source>
        <strain evidence="4 5">P1976</strain>
    </source>
</reference>
<keyword evidence="1" id="KW-0862">Zinc</keyword>
<accession>A0A080Z9M3</accession>
<feature type="compositionally biased region" description="Basic residues" evidence="2">
    <location>
        <begin position="274"/>
        <end position="286"/>
    </location>
</feature>
<evidence type="ECO:0000313" key="5">
    <source>
        <dbReference type="Proteomes" id="UP000028582"/>
    </source>
</evidence>
<dbReference type="Proteomes" id="UP000028582">
    <property type="component" value="Unassembled WGS sequence"/>
</dbReference>
<feature type="compositionally biased region" description="Acidic residues" evidence="2">
    <location>
        <begin position="60"/>
        <end position="77"/>
    </location>
</feature>
<comment type="caution">
    <text evidence="4">The sequence shown here is derived from an EMBL/GenBank/DDBJ whole genome shotgun (WGS) entry which is preliminary data.</text>
</comment>
<evidence type="ECO:0000256" key="2">
    <source>
        <dbReference type="SAM" id="MobiDB-lite"/>
    </source>
</evidence>
<feature type="compositionally biased region" description="Basic and acidic residues" evidence="2">
    <location>
        <begin position="295"/>
        <end position="311"/>
    </location>
</feature>
<dbReference type="InterPro" id="IPR001878">
    <property type="entry name" value="Znf_CCHC"/>
</dbReference>
<dbReference type="GO" id="GO:0008270">
    <property type="term" value="F:zinc ion binding"/>
    <property type="evidence" value="ECO:0007669"/>
    <property type="project" value="UniProtKB-KW"/>
</dbReference>
<evidence type="ECO:0000313" key="4">
    <source>
        <dbReference type="EMBL" id="ETO63334.1"/>
    </source>
</evidence>
<dbReference type="Gene3D" id="4.10.60.10">
    <property type="entry name" value="Zinc finger, CCHC-type"/>
    <property type="match status" value="1"/>
</dbReference>
<feature type="region of interest" description="Disordered" evidence="2">
    <location>
        <begin position="274"/>
        <end position="311"/>
    </location>
</feature>
<dbReference type="GO" id="GO:0003676">
    <property type="term" value="F:nucleic acid binding"/>
    <property type="evidence" value="ECO:0007669"/>
    <property type="project" value="InterPro"/>
</dbReference>